<proteinExistence type="predicted"/>
<dbReference type="Proteomes" id="UP001642464">
    <property type="component" value="Unassembled WGS sequence"/>
</dbReference>
<evidence type="ECO:0000313" key="1">
    <source>
        <dbReference type="EMBL" id="CAK8997145.1"/>
    </source>
</evidence>
<organism evidence="1 2">
    <name type="scientific">Durusdinium trenchii</name>
    <dbReference type="NCBI Taxonomy" id="1381693"/>
    <lineage>
        <taxon>Eukaryota</taxon>
        <taxon>Sar</taxon>
        <taxon>Alveolata</taxon>
        <taxon>Dinophyceae</taxon>
        <taxon>Suessiales</taxon>
        <taxon>Symbiodiniaceae</taxon>
        <taxon>Durusdinium</taxon>
    </lineage>
</organism>
<sequence length="58" mass="6450">MALATPPLMTLWGSSWPPRICWEQCAMERSALTSISPRTLTRSFWSFLAPSVHNLGGT</sequence>
<keyword evidence="2" id="KW-1185">Reference proteome</keyword>
<comment type="caution">
    <text evidence="1">The sequence shown here is derived from an EMBL/GenBank/DDBJ whole genome shotgun (WGS) entry which is preliminary data.</text>
</comment>
<protein>
    <submittedName>
        <fullName evidence="1">Uncharacterized protein</fullName>
    </submittedName>
</protein>
<accession>A0ABP0I728</accession>
<name>A0ABP0I728_9DINO</name>
<evidence type="ECO:0000313" key="2">
    <source>
        <dbReference type="Proteomes" id="UP001642464"/>
    </source>
</evidence>
<dbReference type="EMBL" id="CAXAMM010002703">
    <property type="protein sequence ID" value="CAK8997145.1"/>
    <property type="molecule type" value="Genomic_DNA"/>
</dbReference>
<gene>
    <name evidence="1" type="ORF">SCF082_LOCUS5097</name>
</gene>
<reference evidence="1 2" key="1">
    <citation type="submission" date="2024-02" db="EMBL/GenBank/DDBJ databases">
        <authorList>
            <person name="Chen Y."/>
            <person name="Shah S."/>
            <person name="Dougan E. K."/>
            <person name="Thang M."/>
            <person name="Chan C."/>
        </authorList>
    </citation>
    <scope>NUCLEOTIDE SEQUENCE [LARGE SCALE GENOMIC DNA]</scope>
</reference>